<keyword evidence="4 5" id="KW-0413">Isomerase</keyword>
<dbReference type="InterPro" id="IPR014780">
    <property type="entry name" value="tRNA_psdUridine_synth_TruB"/>
</dbReference>
<comment type="function">
    <text evidence="5">Responsible for synthesis of pseudouridine from uracil-55 in the psi GC loop of transfer RNAs.</text>
</comment>
<dbReference type="eggNOG" id="COG0130">
    <property type="taxonomic scope" value="Bacteria"/>
</dbReference>
<comment type="similarity">
    <text evidence="2 5">Belongs to the pseudouridine synthase TruB family. Type 1 subfamily.</text>
</comment>
<dbReference type="KEGG" id="acn:ACIS_00781"/>
<dbReference type="GO" id="GO:0160148">
    <property type="term" value="F:tRNA pseudouridine(55) synthase activity"/>
    <property type="evidence" value="ECO:0007669"/>
    <property type="project" value="UniProtKB-EC"/>
</dbReference>
<organism evidence="8 9">
    <name type="scientific">Anaplasma centrale (strain Israel)</name>
    <name type="common">Anaplasma marginale subsp. centrale (strain Israel)</name>
    <dbReference type="NCBI Taxonomy" id="574556"/>
    <lineage>
        <taxon>Bacteria</taxon>
        <taxon>Pseudomonadati</taxon>
        <taxon>Pseudomonadota</taxon>
        <taxon>Alphaproteobacteria</taxon>
        <taxon>Rickettsiales</taxon>
        <taxon>Anaplasmataceae</taxon>
        <taxon>Anaplasma</taxon>
    </lineage>
</organism>
<dbReference type="GO" id="GO:0031119">
    <property type="term" value="P:tRNA pseudouridine synthesis"/>
    <property type="evidence" value="ECO:0007669"/>
    <property type="project" value="UniProtKB-UniRule"/>
</dbReference>
<dbReference type="EMBL" id="CP001759">
    <property type="protein sequence ID" value="ACZ49329.1"/>
    <property type="molecule type" value="Genomic_DNA"/>
</dbReference>
<sequence length="308" mass="32832">MESLQSAGVRYGWLNIDKPLYMSSGGVVGRIRKIFNCKVGHAGTLDPLATGVLPIAVGEATKTVQYAVDGLKSYVAAVQWGAQRSTDDAEGEVIGTSSLRPSASSIREALGQFVGDIQQVPPAFSAVRVQGVRAYNLARKGKAVSLAPKSVCIVSVDLLSVDEEKNVANFLIVCRRGVYIRSFARDLGISLGCLGYVSSLRRKSVGPFLEEDSITLERLEELASANALDGVLLPISHVMGATLKLCVDAEVAEIVRKGQSVSLQHTSLNGLYAVENYDMCYLSQVGGVPVAICKVVNGTARPVRVFDV</sequence>
<dbReference type="Pfam" id="PF16198">
    <property type="entry name" value="TruB_C_2"/>
    <property type="match status" value="1"/>
</dbReference>
<evidence type="ECO:0000256" key="4">
    <source>
        <dbReference type="ARBA" id="ARBA00023235"/>
    </source>
</evidence>
<dbReference type="CDD" id="cd02573">
    <property type="entry name" value="PseudoU_synth_EcTruB"/>
    <property type="match status" value="1"/>
</dbReference>
<keyword evidence="3 5" id="KW-0819">tRNA processing</keyword>
<feature type="domain" description="tRNA pseudouridylate synthase B C-terminal" evidence="7">
    <location>
        <begin position="181"/>
        <end position="237"/>
    </location>
</feature>
<proteinExistence type="inferred from homology"/>
<accession>D1AS76</accession>
<dbReference type="InterPro" id="IPR002501">
    <property type="entry name" value="PsdUridine_synth_N"/>
</dbReference>
<evidence type="ECO:0000256" key="5">
    <source>
        <dbReference type="HAMAP-Rule" id="MF_01080"/>
    </source>
</evidence>
<dbReference type="HOGENOM" id="CLU_032087_0_3_5"/>
<dbReference type="Pfam" id="PF01509">
    <property type="entry name" value="TruB_N"/>
    <property type="match status" value="1"/>
</dbReference>
<evidence type="ECO:0000313" key="9">
    <source>
        <dbReference type="Proteomes" id="UP000000630"/>
    </source>
</evidence>
<dbReference type="AlphaFoldDB" id="D1AS76"/>
<dbReference type="GO" id="GO:0016829">
    <property type="term" value="F:lyase activity"/>
    <property type="evidence" value="ECO:0007669"/>
    <property type="project" value="UniProtKB-KW"/>
</dbReference>
<feature type="active site" description="Nucleophile" evidence="5">
    <location>
        <position position="46"/>
    </location>
</feature>
<gene>
    <name evidence="5 8" type="primary">truB</name>
    <name evidence="8" type="ordered locus">ACIS_00781</name>
</gene>
<keyword evidence="9" id="KW-1185">Reference proteome</keyword>
<dbReference type="PANTHER" id="PTHR13767:SF2">
    <property type="entry name" value="PSEUDOURIDYLATE SYNTHASE TRUB1"/>
    <property type="match status" value="1"/>
</dbReference>
<dbReference type="NCBIfam" id="TIGR00431">
    <property type="entry name" value="TruB"/>
    <property type="match status" value="1"/>
</dbReference>
<dbReference type="GO" id="GO:1990481">
    <property type="term" value="P:mRNA pseudouridine synthesis"/>
    <property type="evidence" value="ECO:0007669"/>
    <property type="project" value="TreeGrafter"/>
</dbReference>
<evidence type="ECO:0000259" key="7">
    <source>
        <dbReference type="Pfam" id="PF16198"/>
    </source>
</evidence>
<protein>
    <recommendedName>
        <fullName evidence="5">tRNA pseudouridine synthase B</fullName>
        <ecNumber evidence="5">5.4.99.25</ecNumber>
    </recommendedName>
    <alternativeName>
        <fullName evidence="5">tRNA pseudouridine(55) synthase</fullName>
        <shortName evidence="5">Psi55 synthase</shortName>
    </alternativeName>
    <alternativeName>
        <fullName evidence="5">tRNA pseudouridylate synthase</fullName>
    </alternativeName>
    <alternativeName>
        <fullName evidence="5">tRNA-uridine isomerase</fullName>
    </alternativeName>
</protein>
<dbReference type="InterPro" id="IPR020103">
    <property type="entry name" value="PsdUridine_synth_cat_dom_sf"/>
</dbReference>
<dbReference type="EC" id="5.4.99.25" evidence="5"/>
<dbReference type="SUPFAM" id="SSF55120">
    <property type="entry name" value="Pseudouridine synthase"/>
    <property type="match status" value="1"/>
</dbReference>
<comment type="catalytic activity">
    <reaction evidence="1 5">
        <text>uridine(55) in tRNA = pseudouridine(55) in tRNA</text>
        <dbReference type="Rhea" id="RHEA:42532"/>
        <dbReference type="Rhea" id="RHEA-COMP:10101"/>
        <dbReference type="Rhea" id="RHEA-COMP:10102"/>
        <dbReference type="ChEBI" id="CHEBI:65314"/>
        <dbReference type="ChEBI" id="CHEBI:65315"/>
        <dbReference type="EC" id="5.4.99.25"/>
    </reaction>
</comment>
<evidence type="ECO:0000259" key="6">
    <source>
        <dbReference type="Pfam" id="PF01509"/>
    </source>
</evidence>
<dbReference type="STRING" id="574556.ACIS_00781"/>
<name>D1AS76_ANACI</name>
<evidence type="ECO:0000256" key="3">
    <source>
        <dbReference type="ARBA" id="ARBA00022694"/>
    </source>
</evidence>
<dbReference type="PANTHER" id="PTHR13767">
    <property type="entry name" value="TRNA-PSEUDOURIDINE SYNTHASE"/>
    <property type="match status" value="1"/>
</dbReference>
<dbReference type="HAMAP" id="MF_01080">
    <property type="entry name" value="TruB_bact"/>
    <property type="match status" value="1"/>
</dbReference>
<evidence type="ECO:0000256" key="2">
    <source>
        <dbReference type="ARBA" id="ARBA00005642"/>
    </source>
</evidence>
<dbReference type="Gene3D" id="3.30.2350.10">
    <property type="entry name" value="Pseudouridine synthase"/>
    <property type="match status" value="1"/>
</dbReference>
<dbReference type="Proteomes" id="UP000000630">
    <property type="component" value="Chromosome"/>
</dbReference>
<reference evidence="8 9" key="1">
    <citation type="journal article" date="2010" name="J. Bacteriol.">
        <title>Complete genome sequence of Anaplasma marginale subsp. centrale.</title>
        <authorList>
            <person name="Herndon D.R."/>
            <person name="Palmer G.H."/>
            <person name="Shkap V."/>
            <person name="Knowles D.P. Jr."/>
            <person name="Brayton K.A."/>
        </authorList>
    </citation>
    <scope>NUCLEOTIDE SEQUENCE [LARGE SCALE GENOMIC DNA]</scope>
    <source>
        <strain evidence="8 9">Israel</strain>
    </source>
</reference>
<evidence type="ECO:0000313" key="8">
    <source>
        <dbReference type="EMBL" id="ACZ49329.1"/>
    </source>
</evidence>
<dbReference type="GO" id="GO:0003723">
    <property type="term" value="F:RNA binding"/>
    <property type="evidence" value="ECO:0007669"/>
    <property type="project" value="InterPro"/>
</dbReference>
<keyword evidence="8" id="KW-0456">Lyase</keyword>
<evidence type="ECO:0000256" key="1">
    <source>
        <dbReference type="ARBA" id="ARBA00000385"/>
    </source>
</evidence>
<dbReference type="InterPro" id="IPR032819">
    <property type="entry name" value="TruB_C"/>
</dbReference>
<feature type="domain" description="Pseudouridine synthase II N-terminal" evidence="6">
    <location>
        <begin position="34"/>
        <end position="180"/>
    </location>
</feature>